<reference evidence="6 7" key="1">
    <citation type="submission" date="2016-10" db="EMBL/GenBank/DDBJ databases">
        <authorList>
            <person name="Varghese N."/>
            <person name="Submissions S."/>
        </authorList>
    </citation>
    <scope>NUCLEOTIDE SEQUENCE [LARGE SCALE GENOMIC DNA]</scope>
    <source>
        <strain evidence="6 7">UNC380MFSha3.1</strain>
    </source>
</reference>
<name>A0A7Z7CZW0_9MICO</name>
<keyword evidence="2 4" id="KW-0238">DNA-binding</keyword>
<sequence>MVNKRELQKETTRKRLLSTALDLFQSKGYVATTIDDIAVAAASTRVTFYAHFPSRRDIMLSLIDELNQILERGASDTGRSTASALVDAVRAGTADAIGPWLRTQAGRWPAIKPYLLSAAEAAAVDDEIRVVYENWADEVIADIADGLTAAGRYAPETHHMRGELAFGMLDRTAQHWMHHAWDIDTGPELGVLTEAWVKILGDGDAIAPS</sequence>
<dbReference type="PANTHER" id="PTHR30055:SF238">
    <property type="entry name" value="MYCOFACTOCIN BIOSYNTHESIS TRANSCRIPTIONAL REGULATOR MFTR-RELATED"/>
    <property type="match status" value="1"/>
</dbReference>
<accession>A0A7Z7CZW0</accession>
<gene>
    <name evidence="6" type="ORF">SAMN04487751_2987</name>
</gene>
<evidence type="ECO:0000256" key="3">
    <source>
        <dbReference type="ARBA" id="ARBA00023163"/>
    </source>
</evidence>
<dbReference type="PRINTS" id="PR00455">
    <property type="entry name" value="HTHTETR"/>
</dbReference>
<evidence type="ECO:0000259" key="5">
    <source>
        <dbReference type="PROSITE" id="PS50977"/>
    </source>
</evidence>
<dbReference type="AlphaFoldDB" id="A0A7Z7CZW0"/>
<keyword evidence="1" id="KW-0805">Transcription regulation</keyword>
<dbReference type="EMBL" id="FOQZ01000011">
    <property type="protein sequence ID" value="SFI78842.1"/>
    <property type="molecule type" value="Genomic_DNA"/>
</dbReference>
<keyword evidence="3" id="KW-0804">Transcription</keyword>
<dbReference type="InterPro" id="IPR050109">
    <property type="entry name" value="HTH-type_TetR-like_transc_reg"/>
</dbReference>
<evidence type="ECO:0000256" key="4">
    <source>
        <dbReference type="PROSITE-ProRule" id="PRU00335"/>
    </source>
</evidence>
<evidence type="ECO:0000313" key="7">
    <source>
        <dbReference type="Proteomes" id="UP000198702"/>
    </source>
</evidence>
<dbReference type="Proteomes" id="UP000198702">
    <property type="component" value="Unassembled WGS sequence"/>
</dbReference>
<dbReference type="InterPro" id="IPR009057">
    <property type="entry name" value="Homeodomain-like_sf"/>
</dbReference>
<protein>
    <submittedName>
        <fullName evidence="6">DNA-binding transcriptional regulator, AcrR family</fullName>
    </submittedName>
</protein>
<dbReference type="GO" id="GO:0000976">
    <property type="term" value="F:transcription cis-regulatory region binding"/>
    <property type="evidence" value="ECO:0007669"/>
    <property type="project" value="TreeGrafter"/>
</dbReference>
<comment type="caution">
    <text evidence="6">The sequence shown here is derived from an EMBL/GenBank/DDBJ whole genome shotgun (WGS) entry which is preliminary data.</text>
</comment>
<dbReference type="GO" id="GO:0003700">
    <property type="term" value="F:DNA-binding transcription factor activity"/>
    <property type="evidence" value="ECO:0007669"/>
    <property type="project" value="TreeGrafter"/>
</dbReference>
<evidence type="ECO:0000313" key="6">
    <source>
        <dbReference type="EMBL" id="SFI78842.1"/>
    </source>
</evidence>
<dbReference type="InterPro" id="IPR001647">
    <property type="entry name" value="HTH_TetR"/>
</dbReference>
<evidence type="ECO:0000256" key="1">
    <source>
        <dbReference type="ARBA" id="ARBA00023015"/>
    </source>
</evidence>
<proteinExistence type="predicted"/>
<feature type="domain" description="HTH tetR-type" evidence="5">
    <location>
        <begin position="10"/>
        <end position="70"/>
    </location>
</feature>
<dbReference type="RefSeq" id="WP_028494792.1">
    <property type="nucleotide sequence ID" value="NZ_FOQZ01000011.1"/>
</dbReference>
<dbReference type="SUPFAM" id="SSF46689">
    <property type="entry name" value="Homeodomain-like"/>
    <property type="match status" value="1"/>
</dbReference>
<dbReference type="PANTHER" id="PTHR30055">
    <property type="entry name" value="HTH-TYPE TRANSCRIPTIONAL REGULATOR RUTR"/>
    <property type="match status" value="1"/>
</dbReference>
<dbReference type="Gene3D" id="1.10.357.10">
    <property type="entry name" value="Tetracycline Repressor, domain 2"/>
    <property type="match status" value="1"/>
</dbReference>
<organism evidence="6 7">
    <name type="scientific">Microbacterium saccharophilum</name>
    <dbReference type="NCBI Taxonomy" id="1213358"/>
    <lineage>
        <taxon>Bacteria</taxon>
        <taxon>Bacillati</taxon>
        <taxon>Actinomycetota</taxon>
        <taxon>Actinomycetes</taxon>
        <taxon>Micrococcales</taxon>
        <taxon>Microbacteriaceae</taxon>
        <taxon>Microbacterium</taxon>
    </lineage>
</organism>
<dbReference type="PROSITE" id="PS50977">
    <property type="entry name" value="HTH_TETR_2"/>
    <property type="match status" value="1"/>
</dbReference>
<feature type="DNA-binding region" description="H-T-H motif" evidence="4">
    <location>
        <begin position="33"/>
        <end position="52"/>
    </location>
</feature>
<evidence type="ECO:0000256" key="2">
    <source>
        <dbReference type="ARBA" id="ARBA00023125"/>
    </source>
</evidence>
<dbReference type="Pfam" id="PF00440">
    <property type="entry name" value="TetR_N"/>
    <property type="match status" value="1"/>
</dbReference>